<organism evidence="2">
    <name type="scientific">uncultured Caudovirales phage</name>
    <dbReference type="NCBI Taxonomy" id="2100421"/>
    <lineage>
        <taxon>Viruses</taxon>
        <taxon>Duplodnaviria</taxon>
        <taxon>Heunggongvirae</taxon>
        <taxon>Uroviricota</taxon>
        <taxon>Caudoviricetes</taxon>
        <taxon>Peduoviridae</taxon>
        <taxon>Maltschvirus</taxon>
        <taxon>Maltschvirus maltsch</taxon>
    </lineage>
</organism>
<protein>
    <submittedName>
        <fullName evidence="2">Uncharacterized protein</fullName>
    </submittedName>
</protein>
<dbReference type="EMBL" id="LR798461">
    <property type="protein sequence ID" value="CAB5238324.1"/>
    <property type="molecule type" value="Genomic_DNA"/>
</dbReference>
<sequence>MSQITSAFDELVTSINEARGSSPTLTIGAITVAAILVGDNPIDVQIYDGALTDPDGPQISSKLSSWSTVPAKNDTAVLAASDGANGTYDVMDTNIHDGMIYLKLGKRAGL</sequence>
<evidence type="ECO:0000313" key="2">
    <source>
        <dbReference type="EMBL" id="CAB4200644.1"/>
    </source>
</evidence>
<evidence type="ECO:0000313" key="3">
    <source>
        <dbReference type="EMBL" id="CAB5238324.1"/>
    </source>
</evidence>
<name>A0A6J5S3Y5_9CAUD</name>
<accession>A0A6J5S3Y5</accession>
<proteinExistence type="predicted"/>
<dbReference type="EMBL" id="LR797289">
    <property type="protein sequence ID" value="CAB4200644.1"/>
    <property type="molecule type" value="Genomic_DNA"/>
</dbReference>
<evidence type="ECO:0000313" key="1">
    <source>
        <dbReference type="EMBL" id="CAB4171703.1"/>
    </source>
</evidence>
<gene>
    <name evidence="2" type="ORF">UFOVP1354_53</name>
    <name evidence="3" type="ORF">UFOVP1547_2</name>
    <name evidence="1" type="ORF">UFOVP930_13</name>
</gene>
<reference evidence="2" key="1">
    <citation type="submission" date="2020-05" db="EMBL/GenBank/DDBJ databases">
        <authorList>
            <person name="Chiriac C."/>
            <person name="Salcher M."/>
            <person name="Ghai R."/>
            <person name="Kavagutti S V."/>
        </authorList>
    </citation>
    <scope>NUCLEOTIDE SEQUENCE</scope>
</reference>
<dbReference type="EMBL" id="LR796873">
    <property type="protein sequence ID" value="CAB4171703.1"/>
    <property type="molecule type" value="Genomic_DNA"/>
</dbReference>